<sequence length="574" mass="63971">MTSVPPPADTDFRRGHRVRVAQRTAAWFDRYATGRPAWRARNHFYYAEIERLARQTIPPGARVLELGCGVGDLLAAVQPSFGVGLDVSEGMLRQARLRHPQLQFLRADAHEPPVRGTFDYVICSDLLGHLEDIQLVLEVLHRVCTPQTRIVITYWNFAWQVALTAAERLGLKMPQGAQNWLGMADVDNVLLLTDYATLARDTRLLLPRPVPVLGPLFNQWLIRLPFLRLMGLTTHWVVQPQQPPRAEALSCSVIVPCRNEEDNIAACLDRMPDLGTHTEVIFVDGASTDRTRERILEQIERYRGRRDIKLIDQVPDPNGPAPPEIAPFAATTGWRPAESAPGSGVLPSGQSALSIGRPSPTAHVPADGEVRMLRLGKGDAVRKGFAAAGGDVLFILDSDLTVPPEELPKFLTPIATRKAGFVNGTRLVYPMEDEAMMFHRLLGNKFFSVLFTWLLGQTIKDTLCGTKVMRKRDYDRLAANRGYFGDFDPFGDFDLLFGAARLGLRIVEVPVRYRARTSGYSKVRVVEHAPLLFKMSFVGFRRLKLQPWLERLRGNPPALGAPVAPIPRDALPAA</sequence>
<dbReference type="InterPro" id="IPR041698">
    <property type="entry name" value="Methyltransf_25"/>
</dbReference>
<dbReference type="InterPro" id="IPR029063">
    <property type="entry name" value="SAM-dependent_MTases_sf"/>
</dbReference>
<dbReference type="CDD" id="cd02440">
    <property type="entry name" value="AdoMet_MTases"/>
    <property type="match status" value="1"/>
</dbReference>
<gene>
    <name evidence="4" type="ORF">AVDCRST_MAG77-4294</name>
</gene>
<dbReference type="InterPro" id="IPR050256">
    <property type="entry name" value="Glycosyltransferase_2"/>
</dbReference>
<accession>A0A6J4JK60</accession>
<dbReference type="InterPro" id="IPR001173">
    <property type="entry name" value="Glyco_trans_2-like"/>
</dbReference>
<dbReference type="Gene3D" id="3.90.550.10">
    <property type="entry name" value="Spore Coat Polysaccharide Biosynthesis Protein SpsA, Chain A"/>
    <property type="match status" value="1"/>
</dbReference>
<evidence type="ECO:0000313" key="4">
    <source>
        <dbReference type="EMBL" id="CAA9279713.1"/>
    </source>
</evidence>
<keyword evidence="4" id="KW-0808">Transferase</keyword>
<dbReference type="PANTHER" id="PTHR48090:SF7">
    <property type="entry name" value="RFBJ PROTEIN"/>
    <property type="match status" value="1"/>
</dbReference>
<dbReference type="EMBL" id="CADCTC010000204">
    <property type="protein sequence ID" value="CAA9279713.1"/>
    <property type="molecule type" value="Genomic_DNA"/>
</dbReference>
<dbReference type="AlphaFoldDB" id="A0A6J4JK60"/>
<organism evidence="4">
    <name type="scientific">uncultured Chloroflexota bacterium</name>
    <dbReference type="NCBI Taxonomy" id="166587"/>
    <lineage>
        <taxon>Bacteria</taxon>
        <taxon>Bacillati</taxon>
        <taxon>Chloroflexota</taxon>
        <taxon>environmental samples</taxon>
    </lineage>
</organism>
<evidence type="ECO:0000256" key="1">
    <source>
        <dbReference type="SAM" id="MobiDB-lite"/>
    </source>
</evidence>
<reference evidence="4" key="1">
    <citation type="submission" date="2020-02" db="EMBL/GenBank/DDBJ databases">
        <authorList>
            <person name="Meier V. D."/>
        </authorList>
    </citation>
    <scope>NUCLEOTIDE SEQUENCE</scope>
    <source>
        <strain evidence="4">AVDCRST_MAG77</strain>
    </source>
</reference>
<dbReference type="PANTHER" id="PTHR48090">
    <property type="entry name" value="UNDECAPRENYL-PHOSPHATE 4-DEOXY-4-FORMAMIDO-L-ARABINOSE TRANSFERASE-RELATED"/>
    <property type="match status" value="1"/>
</dbReference>
<feature type="domain" description="Methyltransferase" evidence="3">
    <location>
        <begin position="63"/>
        <end position="146"/>
    </location>
</feature>
<dbReference type="GO" id="GO:0016740">
    <property type="term" value="F:transferase activity"/>
    <property type="evidence" value="ECO:0007669"/>
    <property type="project" value="UniProtKB-KW"/>
</dbReference>
<dbReference type="Gene3D" id="3.40.50.150">
    <property type="entry name" value="Vaccinia Virus protein VP39"/>
    <property type="match status" value="1"/>
</dbReference>
<dbReference type="Pfam" id="PF13649">
    <property type="entry name" value="Methyltransf_25"/>
    <property type="match status" value="1"/>
</dbReference>
<name>A0A6J4JK60_9CHLR</name>
<evidence type="ECO:0000259" key="2">
    <source>
        <dbReference type="Pfam" id="PF00535"/>
    </source>
</evidence>
<dbReference type="SUPFAM" id="SSF53335">
    <property type="entry name" value="S-adenosyl-L-methionine-dependent methyltransferases"/>
    <property type="match status" value="1"/>
</dbReference>
<feature type="domain" description="Glycosyltransferase 2-like" evidence="2">
    <location>
        <begin position="374"/>
        <end position="473"/>
    </location>
</feature>
<dbReference type="InterPro" id="IPR029044">
    <property type="entry name" value="Nucleotide-diphossugar_trans"/>
</dbReference>
<dbReference type="Pfam" id="PF00535">
    <property type="entry name" value="Glycos_transf_2"/>
    <property type="match status" value="2"/>
</dbReference>
<feature type="region of interest" description="Disordered" evidence="1">
    <location>
        <begin position="336"/>
        <end position="361"/>
    </location>
</feature>
<evidence type="ECO:0000259" key="3">
    <source>
        <dbReference type="Pfam" id="PF13649"/>
    </source>
</evidence>
<dbReference type="SUPFAM" id="SSF53448">
    <property type="entry name" value="Nucleotide-diphospho-sugar transferases"/>
    <property type="match status" value="1"/>
</dbReference>
<proteinExistence type="predicted"/>
<feature type="domain" description="Glycosyltransferase 2-like" evidence="2">
    <location>
        <begin position="252"/>
        <end position="304"/>
    </location>
</feature>
<protein>
    <submittedName>
        <fullName evidence="4">Glycosyltransferase</fullName>
    </submittedName>
</protein>
<dbReference type="CDD" id="cd04179">
    <property type="entry name" value="DPM_DPG-synthase_like"/>
    <property type="match status" value="1"/>
</dbReference>